<dbReference type="RefSeq" id="WP_153823152.1">
    <property type="nucleotide sequence ID" value="NZ_WJIE01000011.1"/>
</dbReference>
<comment type="caution">
    <text evidence="9">The sequence shown here is derived from an EMBL/GenBank/DDBJ whole genome shotgun (WGS) entry which is preliminary data.</text>
</comment>
<evidence type="ECO:0000313" key="9">
    <source>
        <dbReference type="EMBL" id="MRG96345.1"/>
    </source>
</evidence>
<evidence type="ECO:0000313" key="10">
    <source>
        <dbReference type="Proteomes" id="UP000440224"/>
    </source>
</evidence>
<keyword evidence="4" id="KW-0378">Hydrolase</keyword>
<dbReference type="AlphaFoldDB" id="A0A6N7Q173"/>
<feature type="transmembrane region" description="Helical" evidence="7">
    <location>
        <begin position="142"/>
        <end position="161"/>
    </location>
</feature>
<dbReference type="GO" id="GO:0006508">
    <property type="term" value="P:proteolysis"/>
    <property type="evidence" value="ECO:0007669"/>
    <property type="project" value="UniProtKB-KW"/>
</dbReference>
<dbReference type="InterPro" id="IPR050925">
    <property type="entry name" value="Rhomboid_protease_S54"/>
</dbReference>
<dbReference type="PANTHER" id="PTHR43731:SF14">
    <property type="entry name" value="PRESENILIN-ASSOCIATED RHOMBOID-LIKE PROTEIN, MITOCHONDRIAL"/>
    <property type="match status" value="1"/>
</dbReference>
<dbReference type="OrthoDB" id="9813074at2"/>
<reference evidence="9 10" key="1">
    <citation type="submission" date="2019-10" db="EMBL/GenBank/DDBJ databases">
        <title>A soil myxobacterium in the family Polyangiaceae.</title>
        <authorList>
            <person name="Li Y."/>
            <person name="Wang J."/>
        </authorList>
    </citation>
    <scope>NUCLEOTIDE SEQUENCE [LARGE SCALE GENOMIC DNA]</scope>
    <source>
        <strain evidence="9 10">DSM 14734</strain>
    </source>
</reference>
<feature type="domain" description="Peptidase S54 rhomboid" evidence="8">
    <location>
        <begin position="49"/>
        <end position="192"/>
    </location>
</feature>
<dbReference type="InterPro" id="IPR035952">
    <property type="entry name" value="Rhomboid-like_sf"/>
</dbReference>
<protein>
    <submittedName>
        <fullName evidence="9">Rhomboid family intramembrane serine protease</fullName>
    </submittedName>
</protein>
<evidence type="ECO:0000256" key="5">
    <source>
        <dbReference type="ARBA" id="ARBA00022989"/>
    </source>
</evidence>
<gene>
    <name evidence="9" type="ORF">GF068_31140</name>
</gene>
<evidence type="ECO:0000256" key="2">
    <source>
        <dbReference type="ARBA" id="ARBA00009045"/>
    </source>
</evidence>
<comment type="subcellular location">
    <subcellularLocation>
        <location evidence="1">Membrane</location>
        <topology evidence="1">Multi-pass membrane protein</topology>
    </subcellularLocation>
</comment>
<comment type="similarity">
    <text evidence="2">Belongs to the peptidase S54 family.</text>
</comment>
<keyword evidence="3 7" id="KW-0812">Transmembrane</keyword>
<evidence type="ECO:0000256" key="7">
    <source>
        <dbReference type="SAM" id="Phobius"/>
    </source>
</evidence>
<organism evidence="9 10">
    <name type="scientific">Polyangium spumosum</name>
    <dbReference type="NCBI Taxonomy" id="889282"/>
    <lineage>
        <taxon>Bacteria</taxon>
        <taxon>Pseudomonadati</taxon>
        <taxon>Myxococcota</taxon>
        <taxon>Polyangia</taxon>
        <taxon>Polyangiales</taxon>
        <taxon>Polyangiaceae</taxon>
        <taxon>Polyangium</taxon>
    </lineage>
</organism>
<dbReference type="Pfam" id="PF01694">
    <property type="entry name" value="Rhomboid"/>
    <property type="match status" value="1"/>
</dbReference>
<evidence type="ECO:0000256" key="1">
    <source>
        <dbReference type="ARBA" id="ARBA00004141"/>
    </source>
</evidence>
<proteinExistence type="inferred from homology"/>
<dbReference type="InterPro" id="IPR022764">
    <property type="entry name" value="Peptidase_S54_rhomboid_dom"/>
</dbReference>
<dbReference type="GO" id="GO:0004252">
    <property type="term" value="F:serine-type endopeptidase activity"/>
    <property type="evidence" value="ECO:0007669"/>
    <property type="project" value="InterPro"/>
</dbReference>
<accession>A0A6N7Q173</accession>
<feature type="transmembrane region" description="Helical" evidence="7">
    <location>
        <begin position="81"/>
        <end position="103"/>
    </location>
</feature>
<keyword evidence="5 7" id="KW-1133">Transmembrane helix</keyword>
<keyword evidence="9" id="KW-0645">Protease</keyword>
<feature type="transmembrane region" description="Helical" evidence="7">
    <location>
        <begin position="51"/>
        <end position="69"/>
    </location>
</feature>
<dbReference type="Gene3D" id="1.20.1540.10">
    <property type="entry name" value="Rhomboid-like"/>
    <property type="match status" value="1"/>
</dbReference>
<dbReference type="EMBL" id="WJIE01000011">
    <property type="protein sequence ID" value="MRG96345.1"/>
    <property type="molecule type" value="Genomic_DNA"/>
</dbReference>
<feature type="transmembrane region" description="Helical" evidence="7">
    <location>
        <begin position="115"/>
        <end position="136"/>
    </location>
</feature>
<name>A0A6N7Q173_9BACT</name>
<keyword evidence="6 7" id="KW-0472">Membrane</keyword>
<dbReference type="GO" id="GO:0016020">
    <property type="term" value="C:membrane"/>
    <property type="evidence" value="ECO:0007669"/>
    <property type="project" value="UniProtKB-SubCell"/>
</dbReference>
<evidence type="ECO:0000256" key="6">
    <source>
        <dbReference type="ARBA" id="ARBA00023136"/>
    </source>
</evidence>
<evidence type="ECO:0000256" key="4">
    <source>
        <dbReference type="ARBA" id="ARBA00022801"/>
    </source>
</evidence>
<evidence type="ECO:0000259" key="8">
    <source>
        <dbReference type="Pfam" id="PF01694"/>
    </source>
</evidence>
<dbReference type="PANTHER" id="PTHR43731">
    <property type="entry name" value="RHOMBOID PROTEASE"/>
    <property type="match status" value="1"/>
</dbReference>
<sequence>MNDLPARVLALPVSLLLMASVVIVSLLGFVSEPVKRALILNPYQVRKKGHLHRLLTAGWLHADFSHLAFNMFSLYFFTEQAIRVLGVTRYLVLYVSAVVVAFIPTTLRHMKKPNYNSLGASGAVAAVMFSAVLLVPNLKLQLMFLPIPIPGIIFAFLYLAYSAWHSIAAGDDINHDAHFSGAVYGALLTWLFEPTRVERTVKSFF</sequence>
<dbReference type="Proteomes" id="UP000440224">
    <property type="component" value="Unassembled WGS sequence"/>
</dbReference>
<evidence type="ECO:0000256" key="3">
    <source>
        <dbReference type="ARBA" id="ARBA00022692"/>
    </source>
</evidence>
<dbReference type="SUPFAM" id="SSF144091">
    <property type="entry name" value="Rhomboid-like"/>
    <property type="match status" value="1"/>
</dbReference>
<keyword evidence="10" id="KW-1185">Reference proteome</keyword>
<feature type="transmembrane region" description="Helical" evidence="7">
    <location>
        <begin position="6"/>
        <end position="30"/>
    </location>
</feature>